<sequence>MSQGARFVENSYLKETTEDVQAQLKETLWFYMQGNLAETRELLRWGPTNPACPRVSDIRAWMKILGLNTVGIARLLGVQRTTVATNYLGPQLDRQVGITAPRLLRAALLTGYFKHNPDAPQYYTAMSLLDEIIKNDELNTIWCKIVQAKRQGAKPEVIDKLRQTAIATMCPQYPVSLSDASSMAAPDTKIPSKKVRPSREVYRMEAADKRRLNKDYSRHVIVDENFTGATLDGMYNETVFVNCIFNKTTFVGQFYDAEFYQCQGTEILLNGLFDRAQFYEARFDVLELKGSFTFSRLISSFFGNPNGIEAKPEQFAGAEGILSYVDIPLPEHRTIQGRETLSKWVQIFPAAKAWSRTTQPGTPMGDVLHEAYFTV</sequence>
<dbReference type="Proteomes" id="UP001217178">
    <property type="component" value="Unassembled WGS sequence"/>
</dbReference>
<gene>
    <name evidence="1" type="ORF">PSI23_10845</name>
</gene>
<evidence type="ECO:0000313" key="1">
    <source>
        <dbReference type="EMBL" id="MDC9589780.1"/>
    </source>
</evidence>
<proteinExistence type="predicted"/>
<dbReference type="EMBL" id="JAQRFI010000022">
    <property type="protein sequence ID" value="MDC9589780.1"/>
    <property type="molecule type" value="Genomic_DNA"/>
</dbReference>
<name>A0ABT5LF90_9GAMM</name>
<organism evidence="1 2">
    <name type="scientific">Xenorhabdus yunnanensis</name>
    <dbReference type="NCBI Taxonomy" id="3025878"/>
    <lineage>
        <taxon>Bacteria</taxon>
        <taxon>Pseudomonadati</taxon>
        <taxon>Pseudomonadota</taxon>
        <taxon>Gammaproteobacteria</taxon>
        <taxon>Enterobacterales</taxon>
        <taxon>Morganellaceae</taxon>
        <taxon>Xenorhabdus</taxon>
    </lineage>
</organism>
<evidence type="ECO:0008006" key="3">
    <source>
        <dbReference type="Google" id="ProtNLM"/>
    </source>
</evidence>
<protein>
    <recommendedName>
        <fullName evidence="3">Pentapeptide repeat-containing protein</fullName>
    </recommendedName>
</protein>
<reference evidence="1 2" key="1">
    <citation type="submission" date="2023-02" db="EMBL/GenBank/DDBJ databases">
        <title>Entomopathogenic bacteria.</title>
        <authorList>
            <person name="Machado R.A."/>
        </authorList>
    </citation>
    <scope>NUCLEOTIDE SEQUENCE [LARGE SCALE GENOMIC DNA]</scope>
    <source>
        <strain evidence="1 2">XENO-10</strain>
    </source>
</reference>
<dbReference type="RefSeq" id="WP_273555096.1">
    <property type="nucleotide sequence ID" value="NZ_JAQRFI010000022.1"/>
</dbReference>
<comment type="caution">
    <text evidence="1">The sequence shown here is derived from an EMBL/GenBank/DDBJ whole genome shotgun (WGS) entry which is preliminary data.</text>
</comment>
<accession>A0ABT5LF90</accession>
<evidence type="ECO:0000313" key="2">
    <source>
        <dbReference type="Proteomes" id="UP001217178"/>
    </source>
</evidence>
<keyword evidence="2" id="KW-1185">Reference proteome</keyword>